<name>A0A1M7M5D6_XYLRU</name>
<evidence type="ECO:0000313" key="2">
    <source>
        <dbReference type="Proteomes" id="UP000184280"/>
    </source>
</evidence>
<dbReference type="EMBL" id="FRCJ01000007">
    <property type="protein sequence ID" value="SHM85812.1"/>
    <property type="molecule type" value="Genomic_DNA"/>
</dbReference>
<gene>
    <name evidence="1" type="ORF">SAMN04488494_2769</name>
</gene>
<reference evidence="1 2" key="1">
    <citation type="submission" date="2016-11" db="EMBL/GenBank/DDBJ databases">
        <authorList>
            <person name="Jaros S."/>
            <person name="Januszkiewicz K."/>
            <person name="Wedrychowicz H."/>
        </authorList>
    </citation>
    <scope>NUCLEOTIDE SEQUENCE [LARGE SCALE GENOMIC DNA]</scope>
    <source>
        <strain evidence="1 2">BPI-34</strain>
    </source>
</reference>
<accession>A0A1M7M5D6</accession>
<dbReference type="AlphaFoldDB" id="A0A1M7M5D6"/>
<sequence length="53" mass="6098">MVLTIIQAIRTKKQRILEDTLLYNQIKIKLYLDLNLNTAGELELHQSVNSLSS</sequence>
<protein>
    <submittedName>
        <fullName evidence="1">Uncharacterized protein</fullName>
    </submittedName>
</protein>
<evidence type="ECO:0000313" key="1">
    <source>
        <dbReference type="EMBL" id="SHM85812.1"/>
    </source>
</evidence>
<organism evidence="1 2">
    <name type="scientific">Xylanibacter ruminicola</name>
    <name type="common">Prevotella ruminicola</name>
    <dbReference type="NCBI Taxonomy" id="839"/>
    <lineage>
        <taxon>Bacteria</taxon>
        <taxon>Pseudomonadati</taxon>
        <taxon>Bacteroidota</taxon>
        <taxon>Bacteroidia</taxon>
        <taxon>Bacteroidales</taxon>
        <taxon>Prevotellaceae</taxon>
        <taxon>Xylanibacter</taxon>
    </lineage>
</organism>
<proteinExistence type="predicted"/>
<dbReference type="Proteomes" id="UP000184280">
    <property type="component" value="Unassembled WGS sequence"/>
</dbReference>